<feature type="compositionally biased region" description="Low complexity" evidence="6">
    <location>
        <begin position="127"/>
        <end position="138"/>
    </location>
</feature>
<dbReference type="Gene3D" id="4.10.240.10">
    <property type="entry name" value="Zn(2)-C6 fungal-type DNA-binding domain"/>
    <property type="match status" value="1"/>
</dbReference>
<dbReference type="GO" id="GO:0005634">
    <property type="term" value="C:nucleus"/>
    <property type="evidence" value="ECO:0007669"/>
    <property type="project" value="UniProtKB-SubCell"/>
</dbReference>
<dbReference type="Proteomes" id="UP000053599">
    <property type="component" value="Unassembled WGS sequence"/>
</dbReference>
<dbReference type="GO" id="GO:0045944">
    <property type="term" value="P:positive regulation of transcription by RNA polymerase II"/>
    <property type="evidence" value="ECO:0007669"/>
    <property type="project" value="TreeGrafter"/>
</dbReference>
<evidence type="ECO:0000256" key="3">
    <source>
        <dbReference type="ARBA" id="ARBA00023125"/>
    </source>
</evidence>
<dbReference type="Pfam" id="PF00172">
    <property type="entry name" value="Zn_clus"/>
    <property type="match status" value="1"/>
</dbReference>
<dbReference type="InterPro" id="IPR036864">
    <property type="entry name" value="Zn2-C6_fun-type_DNA-bd_sf"/>
</dbReference>
<protein>
    <recommendedName>
        <fullName evidence="7">Zn(2)-C6 fungal-type domain-containing protein</fullName>
    </recommendedName>
</protein>
<dbReference type="SUPFAM" id="SSF57701">
    <property type="entry name" value="Zn2/Cys6 DNA-binding domain"/>
    <property type="match status" value="1"/>
</dbReference>
<feature type="region of interest" description="Disordered" evidence="6">
    <location>
        <begin position="92"/>
        <end position="138"/>
    </location>
</feature>
<comment type="subcellular location">
    <subcellularLocation>
        <location evidence="1">Nucleus</location>
    </subcellularLocation>
</comment>
<gene>
    <name evidence="8" type="ORF">PV11_04708</name>
</gene>
<evidence type="ECO:0000256" key="2">
    <source>
        <dbReference type="ARBA" id="ARBA00023015"/>
    </source>
</evidence>
<dbReference type="PANTHER" id="PTHR37534">
    <property type="entry name" value="TRANSCRIPTIONAL ACTIVATOR PROTEIN UGA3"/>
    <property type="match status" value="1"/>
</dbReference>
<accession>A0A0D1W1H5</accession>
<dbReference type="GO" id="GO:0008270">
    <property type="term" value="F:zinc ion binding"/>
    <property type="evidence" value="ECO:0007669"/>
    <property type="project" value="InterPro"/>
</dbReference>
<dbReference type="OrthoDB" id="4116984at2759"/>
<dbReference type="SMART" id="SM00066">
    <property type="entry name" value="GAL4"/>
    <property type="match status" value="1"/>
</dbReference>
<dbReference type="STRING" id="1016849.A0A0D1W1H5"/>
<evidence type="ECO:0000256" key="1">
    <source>
        <dbReference type="ARBA" id="ARBA00004123"/>
    </source>
</evidence>
<dbReference type="CDD" id="cd00067">
    <property type="entry name" value="GAL4"/>
    <property type="match status" value="1"/>
</dbReference>
<sequence length="637" mass="71353">MLKTTRSQWRPVPRRNSRAGCATCKARRIKCDASVPSCLNCSERNLSCPGYGRVLRWKEKHQVTQSTASEIDAVRNLSPNTFQNDAKTKELVGASRSDPHLNNGEKQYSPGTKFRAIPPLPTDDDSSSSSPISEEITSPSVALRGDSLVVRSAKSETIPLWPSHLRSLNDRTVLLMAHYFRKICVINSCFDSFANPFRTEIPALMTTSRLVQCCILSMSAAHLRSARPEWSFDSLEYLTAAVSELMIEVNAVLSGFSFSTSAGQRLDNALLGAIMLGMTTSWHPSSGLGLEHISGSRALFRTWIQYKFDDGRKNEDNWSRLNFYLGLHAYWEAMASFLIDQDPGQLDYLHVAFTIPPAQVVTVHPWTGVSAIPWLYLAKVGCLVRLKRNLTDLGVRGRCSVAKIAASEYPLKKLEEEAWTLAGQIMSYSVPSDEQIEDTFDEHTSKSHLRDLARCCQLAALLELQRSFDAVHEQQAVLAWISNSFGHAANAQNCTSLLYTDTIRELSLRILRLLSNVPTNSGTQALHHLPLLIAGSVLLPHIMKESPNAPLRIAMARSEDLKETAIFSTIDLWRKFVMDRLTSLQQTVNLNGHLKIRLLLQEVWARGDALTRDPQLLPAGYLHWIDVMEERGLQFFF</sequence>
<keyword evidence="5" id="KW-0539">Nucleus</keyword>
<dbReference type="InterPro" id="IPR001138">
    <property type="entry name" value="Zn2Cys6_DnaBD"/>
</dbReference>
<evidence type="ECO:0000256" key="5">
    <source>
        <dbReference type="ARBA" id="ARBA00023242"/>
    </source>
</evidence>
<dbReference type="EMBL" id="KN846952">
    <property type="protein sequence ID" value="KIV82610.1"/>
    <property type="molecule type" value="Genomic_DNA"/>
</dbReference>
<dbReference type="PROSITE" id="PS50048">
    <property type="entry name" value="ZN2_CY6_FUNGAL_2"/>
    <property type="match status" value="1"/>
</dbReference>
<dbReference type="PANTHER" id="PTHR37534:SF15">
    <property type="entry name" value="ZN(II)2CYS6 TRANSCRIPTION FACTOR (EUROFUNG)"/>
    <property type="match status" value="1"/>
</dbReference>
<dbReference type="HOGENOM" id="CLU_014597_0_0_1"/>
<evidence type="ECO:0000256" key="4">
    <source>
        <dbReference type="ARBA" id="ARBA00023163"/>
    </source>
</evidence>
<organism evidence="8 9">
    <name type="scientific">Exophiala sideris</name>
    <dbReference type="NCBI Taxonomy" id="1016849"/>
    <lineage>
        <taxon>Eukaryota</taxon>
        <taxon>Fungi</taxon>
        <taxon>Dikarya</taxon>
        <taxon>Ascomycota</taxon>
        <taxon>Pezizomycotina</taxon>
        <taxon>Eurotiomycetes</taxon>
        <taxon>Chaetothyriomycetidae</taxon>
        <taxon>Chaetothyriales</taxon>
        <taxon>Herpotrichiellaceae</taxon>
        <taxon>Exophiala</taxon>
    </lineage>
</organism>
<reference evidence="8 9" key="1">
    <citation type="submission" date="2015-01" db="EMBL/GenBank/DDBJ databases">
        <title>The Genome Sequence of Exophiala sideris CBS121828.</title>
        <authorList>
            <consortium name="The Broad Institute Genomics Platform"/>
            <person name="Cuomo C."/>
            <person name="de Hoog S."/>
            <person name="Gorbushina A."/>
            <person name="Stielow B."/>
            <person name="Teixiera M."/>
            <person name="Abouelleil A."/>
            <person name="Chapman S.B."/>
            <person name="Priest M."/>
            <person name="Young S.K."/>
            <person name="Wortman J."/>
            <person name="Nusbaum C."/>
            <person name="Birren B."/>
        </authorList>
    </citation>
    <scope>NUCLEOTIDE SEQUENCE [LARGE SCALE GENOMIC DNA]</scope>
    <source>
        <strain evidence="8 9">CBS 121828</strain>
    </source>
</reference>
<dbReference type="GO" id="GO:0000976">
    <property type="term" value="F:transcription cis-regulatory region binding"/>
    <property type="evidence" value="ECO:0007669"/>
    <property type="project" value="TreeGrafter"/>
</dbReference>
<keyword evidence="4" id="KW-0804">Transcription</keyword>
<evidence type="ECO:0000256" key="6">
    <source>
        <dbReference type="SAM" id="MobiDB-lite"/>
    </source>
</evidence>
<evidence type="ECO:0000313" key="8">
    <source>
        <dbReference type="EMBL" id="KIV82610.1"/>
    </source>
</evidence>
<evidence type="ECO:0000259" key="7">
    <source>
        <dbReference type="PROSITE" id="PS50048"/>
    </source>
</evidence>
<proteinExistence type="predicted"/>
<dbReference type="AlphaFoldDB" id="A0A0D1W1H5"/>
<dbReference type="PROSITE" id="PS00463">
    <property type="entry name" value="ZN2_CY6_FUNGAL_1"/>
    <property type="match status" value="1"/>
</dbReference>
<dbReference type="Pfam" id="PF11951">
    <property type="entry name" value="Fungal_trans_2"/>
    <property type="match status" value="1"/>
</dbReference>
<dbReference type="InterPro" id="IPR021858">
    <property type="entry name" value="Fun_TF"/>
</dbReference>
<name>A0A0D1W1H5_9EURO</name>
<feature type="domain" description="Zn(2)-C6 fungal-type" evidence="7">
    <location>
        <begin position="20"/>
        <end position="48"/>
    </location>
</feature>
<evidence type="ECO:0000313" key="9">
    <source>
        <dbReference type="Proteomes" id="UP000053599"/>
    </source>
</evidence>
<keyword evidence="3" id="KW-0238">DNA-binding</keyword>
<keyword evidence="2" id="KW-0805">Transcription regulation</keyword>
<dbReference type="GO" id="GO:0000981">
    <property type="term" value="F:DNA-binding transcription factor activity, RNA polymerase II-specific"/>
    <property type="evidence" value="ECO:0007669"/>
    <property type="project" value="InterPro"/>
</dbReference>